<dbReference type="SMART" id="SM00276">
    <property type="entry name" value="GLECT"/>
    <property type="match status" value="1"/>
</dbReference>
<dbReference type="GO" id="GO:0005737">
    <property type="term" value="C:cytoplasm"/>
    <property type="evidence" value="ECO:0007669"/>
    <property type="project" value="UniProtKB-ARBA"/>
</dbReference>
<dbReference type="PANTHER" id="PTHR23250">
    <property type="entry name" value="DYSFERLIN-RELATED"/>
    <property type="match status" value="1"/>
</dbReference>
<evidence type="ECO:0000259" key="11">
    <source>
        <dbReference type="PROSITE" id="PS51304"/>
    </source>
</evidence>
<dbReference type="Pfam" id="PF06398">
    <property type="entry name" value="Pex24p"/>
    <property type="match status" value="2"/>
</dbReference>
<dbReference type="VEuPathDB" id="VectorBase:ADIR001664"/>
<evidence type="ECO:0000256" key="5">
    <source>
        <dbReference type="ARBA" id="ARBA00022771"/>
    </source>
</evidence>
<dbReference type="InterPro" id="IPR002110">
    <property type="entry name" value="Ankyrin_rpt"/>
</dbReference>
<feature type="region of interest" description="Disordered" evidence="9">
    <location>
        <begin position="1377"/>
        <end position="1397"/>
    </location>
</feature>
<keyword evidence="5 8" id="KW-0863">Zinc-finger</keyword>
<feature type="repeat" description="ANK" evidence="7">
    <location>
        <begin position="1472"/>
        <end position="1504"/>
    </location>
</feature>
<dbReference type="Proteomes" id="UP000075884">
    <property type="component" value="Unassembled WGS sequence"/>
</dbReference>
<dbReference type="InterPro" id="IPR001079">
    <property type="entry name" value="Galectin_CRD"/>
</dbReference>
<dbReference type="PROSITE" id="PS50088">
    <property type="entry name" value="ANK_REPEAT"/>
    <property type="match status" value="2"/>
</dbReference>
<keyword evidence="3" id="KW-0430">Lectin</keyword>
<dbReference type="SMART" id="SM00908">
    <property type="entry name" value="Gal-bind_lectin"/>
    <property type="match status" value="1"/>
</dbReference>
<dbReference type="InterPro" id="IPR017964">
    <property type="entry name" value="DNA-dir_DNA_pol_B_CS"/>
</dbReference>
<evidence type="ECO:0008006" key="14">
    <source>
        <dbReference type="Google" id="ProtNLM"/>
    </source>
</evidence>
<keyword evidence="4" id="KW-0677">Repeat</keyword>
<dbReference type="GO" id="GO:0030246">
    <property type="term" value="F:carbohydrate binding"/>
    <property type="evidence" value="ECO:0007669"/>
    <property type="project" value="UniProtKB-KW"/>
</dbReference>
<evidence type="ECO:0000256" key="8">
    <source>
        <dbReference type="PROSITE-ProRule" id="PRU00134"/>
    </source>
</evidence>
<dbReference type="PROSITE" id="PS51304">
    <property type="entry name" value="GALECTIN"/>
    <property type="match status" value="1"/>
</dbReference>
<dbReference type="SMART" id="SM00694">
    <property type="entry name" value="DysFC"/>
    <property type="match status" value="2"/>
</dbReference>
<keyword evidence="7" id="KW-0040">ANK repeat</keyword>
<keyword evidence="6" id="KW-0862">Zinc</keyword>
<dbReference type="SUPFAM" id="SSF144232">
    <property type="entry name" value="HIT/MYND zinc finger-like"/>
    <property type="match status" value="1"/>
</dbReference>
<feature type="compositionally biased region" description="Low complexity" evidence="9">
    <location>
        <begin position="394"/>
        <end position="407"/>
    </location>
</feature>
<evidence type="ECO:0000256" key="2">
    <source>
        <dbReference type="ARBA" id="ARBA00022723"/>
    </source>
</evidence>
<evidence type="ECO:0000256" key="1">
    <source>
        <dbReference type="ARBA" id="ARBA00005966"/>
    </source>
</evidence>
<dbReference type="Gene3D" id="6.10.140.2220">
    <property type="match status" value="1"/>
</dbReference>
<dbReference type="GO" id="GO:0003676">
    <property type="term" value="F:nucleic acid binding"/>
    <property type="evidence" value="ECO:0007669"/>
    <property type="project" value="InterPro"/>
</dbReference>
<dbReference type="InterPro" id="IPR006624">
    <property type="entry name" value="Beta-propeller_rpt_TECPR"/>
</dbReference>
<dbReference type="SUPFAM" id="SSF48403">
    <property type="entry name" value="Ankyrin repeat"/>
    <property type="match status" value="1"/>
</dbReference>
<dbReference type="PROSITE" id="PS01360">
    <property type="entry name" value="ZF_MYND_1"/>
    <property type="match status" value="1"/>
</dbReference>
<evidence type="ECO:0000256" key="9">
    <source>
        <dbReference type="SAM" id="MobiDB-lite"/>
    </source>
</evidence>
<dbReference type="GO" id="GO:0098588">
    <property type="term" value="C:bounding membrane of organelle"/>
    <property type="evidence" value="ECO:0007669"/>
    <property type="project" value="UniProtKB-ARBA"/>
</dbReference>
<comment type="similarity">
    <text evidence="1">Belongs to the TECPR1 family.</text>
</comment>
<organism evidence="12 13">
    <name type="scientific">Anopheles dirus</name>
    <dbReference type="NCBI Taxonomy" id="7168"/>
    <lineage>
        <taxon>Eukaryota</taxon>
        <taxon>Metazoa</taxon>
        <taxon>Ecdysozoa</taxon>
        <taxon>Arthropoda</taxon>
        <taxon>Hexapoda</taxon>
        <taxon>Insecta</taxon>
        <taxon>Pterygota</taxon>
        <taxon>Neoptera</taxon>
        <taxon>Endopterygota</taxon>
        <taxon>Diptera</taxon>
        <taxon>Nematocera</taxon>
        <taxon>Culicoidea</taxon>
        <taxon>Culicidae</taxon>
        <taxon>Anophelinae</taxon>
        <taxon>Anopheles</taxon>
    </lineage>
</organism>
<dbReference type="FunFam" id="2.60.120.200:FF:000287">
    <property type="entry name" value="tectonin beta-propeller repeat-containing protein"/>
    <property type="match status" value="1"/>
</dbReference>
<dbReference type="GO" id="GO:0008270">
    <property type="term" value="F:zinc ion binding"/>
    <property type="evidence" value="ECO:0007669"/>
    <property type="project" value="UniProtKB-KW"/>
</dbReference>
<dbReference type="InterPro" id="IPR006614">
    <property type="entry name" value="Peroxin/Ferlin"/>
</dbReference>
<feature type="domain" description="MYND-type" evidence="10">
    <location>
        <begin position="1720"/>
        <end position="1757"/>
    </location>
</feature>
<dbReference type="PANTHER" id="PTHR23250:SF1">
    <property type="entry name" value="TECTONIN BETA-PROPELLER REPEAT-CONTAINING PROTEIN 1"/>
    <property type="match status" value="1"/>
</dbReference>
<dbReference type="SUPFAM" id="SSF49899">
    <property type="entry name" value="Concanavalin A-like lectins/glucanases"/>
    <property type="match status" value="1"/>
</dbReference>
<name>A0A182N206_9DIPT</name>
<evidence type="ECO:0000256" key="3">
    <source>
        <dbReference type="ARBA" id="ARBA00022734"/>
    </source>
</evidence>
<dbReference type="Pfam" id="PF19193">
    <property type="entry name" value="Tectonin"/>
    <property type="match status" value="1"/>
</dbReference>
<dbReference type="InterPro" id="IPR036770">
    <property type="entry name" value="Ankyrin_rpt-contain_sf"/>
</dbReference>
<evidence type="ECO:0000256" key="4">
    <source>
        <dbReference type="ARBA" id="ARBA00022737"/>
    </source>
</evidence>
<feature type="compositionally biased region" description="Gly residues" evidence="9">
    <location>
        <begin position="430"/>
        <end position="443"/>
    </location>
</feature>
<sequence>MPSTLLFANSNEGRVYALSTSGSAWREFLYLGLEFKKICVVPHFMWAIGGDRQVYVHVHGLDVPIRIKEEAYENERWLPIEGFSNRLLPTDRYHFSNVDGTVDRNIDKVRLPSMAWQWEGEWQLDLTLDGQPLDHDGWTYAVDFPATYHPQKNWKSCVRRRKWVRFRRYCALNSWCAVAPLHKDPTQEPFIDVSIGGANVPGASPGLLLVWAVTAHGRVMFRTGVSTTAPEGLRWTAVTTPSGCEVSQISVGATGLVWAVLYNGRAIVRAGITRDTLTGSTWLEVKPPGTNLKIAQVAVGTNSVWCVTNDNHVWFRRGVHGEASGVSEDAAIGSGWVEMVGNISYISVAANDQVFAVGSEDRALYFRSGVSASDPTGKKWRLIQLPMQLSRTSSNFSFSSRQSGNSSPTTTKHRSLNSLYKERLQQEAGNVGGAVGGGTGNGGIEETSRSAPTANVKNRPELWHKPELSPDALASQLEAKQQQQQHHAGSLVESKLAQKISLESVAGTSVPVSNEVYEISGKQLKNSRAWSPVRSVGSVVGTEAHPETDSSVFEGETSRDSGVFGECEDHGGSQNWTDCEVQWVGCSAGAVTVDPAMLPNWFNDSFSQNASEELNQAWRLRLLDDLKKRLPSNELEEGAFAHYEKAIEMSSWVKSAEARCAKSGHPFEDCLIELEWVNNQGTGPDSGTLTVLNSDGITTKMQFSLSEITCIMCCSEPGSPRLAIHAPRLPPGSSPLKLQFSGDTDLEDWISHLTSVCCQINEVQGRPSARSVWVTSGMGDAFVFDPINLETQQWDAEAKRYRQRIDLKAAETPYLTALYNGMLIGSRLEISGFIYDDADQVRFDLQGHPTVRQRHKLETQRNIPLHINPRFNEKLTVFNSMAASTWSEDEIRDRLVTFAPGAEFRLEIYTDTDGFRVIVNGKEHPKFHYRSGLAPDTVCSLYSSGRVKILQIVYDSPKIIIPLRDVYWRQIGGHMKRVISCKAGVVWGLGHDNTAWVYTGGWGGAFLKGLETSSQGINVMTDTQNYYIYENQRWNPLSGFSSTGLPTDRHMWSDVTGKHKRSKEHAKLLSMHWQWISDWMVDFHNPGGVDRDGWQYAVDFPASYHAKKQFTDYVRRRRWYRKCRLTTSGPWQEIGNTKVVDVALQPDNDEADCTITVWAIAANGDVLYRRGVSQSQPAGTGWEHVPCDQPLTSISIYDNKVWAVGKNGSAFLRCGITVENPLGSKWQLIEPPGGVSFKQISVGKCGIWALDTVGRLSVRKEINGTFPEGSHWQLLPNVLNDPPHYEGNSGFKNVSVGEHVFAVAQSGYVCKRSGITLLNPAGTGWILGIQSEKSDVVKVAAVVRIVEGEEVSAQLVSIPVIQIAVCNKVLPETIEEMSSEECTAPQEAGKSQATPTAPKVVLTDDQQAIFNRIAKNENSELRLLLSQYKSAVDFVDENGMTPLQHAAYKGNKEAVQLLLDQGADVNSSKHEYNYTALHFGALSGSAEVCLKLLLAGADPKAINSVGRTPAQMGAFVANHEAVGTINNFVPLKDVECYTIDQGQKKALLPAVLLEPFHSFIMQVNIHPVRVLLNLQKYGLLAADVKNLRAVLTEMMEREMKRRGEVNEVMAFKYHYLGYVMGEIVKHRDYINSRRDAQQDAKSDFVELFAKRVLKPNKDGTLEYVEALVRECVREFPFRECTIFRQMVTQLASKENLAPALEIARAAINGQRGFQDTITFCSSCGEEKPDKKCSKCKEVQYCDRQCQRLHWFTHKKVCSRPSAAGGADGANAAAKDIDSTEISEQLQKLVAG</sequence>
<keyword evidence="13" id="KW-1185">Reference proteome</keyword>
<dbReference type="STRING" id="7168.A0A182N206"/>
<dbReference type="PROSITE" id="PS00116">
    <property type="entry name" value="DNA_POLYMERASE_B"/>
    <property type="match status" value="1"/>
</dbReference>
<accession>A0A182N206</accession>
<feature type="repeat" description="ANK" evidence="7">
    <location>
        <begin position="1438"/>
        <end position="1470"/>
    </location>
</feature>
<dbReference type="GO" id="GO:0000166">
    <property type="term" value="F:nucleotide binding"/>
    <property type="evidence" value="ECO:0007669"/>
    <property type="project" value="InterPro"/>
</dbReference>
<dbReference type="Pfam" id="PF12796">
    <property type="entry name" value="Ank_2"/>
    <property type="match status" value="1"/>
</dbReference>
<dbReference type="SMART" id="SM00248">
    <property type="entry name" value="ANK"/>
    <property type="match status" value="2"/>
</dbReference>
<dbReference type="SMART" id="SM00706">
    <property type="entry name" value="TECPR"/>
    <property type="match status" value="11"/>
</dbReference>
<evidence type="ECO:0000313" key="13">
    <source>
        <dbReference type="Proteomes" id="UP000075884"/>
    </source>
</evidence>
<dbReference type="CDD" id="cd00070">
    <property type="entry name" value="GLECT"/>
    <property type="match status" value="1"/>
</dbReference>
<dbReference type="SMART" id="SM00693">
    <property type="entry name" value="DysFN"/>
    <property type="match status" value="2"/>
</dbReference>
<dbReference type="InterPro" id="IPR002893">
    <property type="entry name" value="Znf_MYND"/>
</dbReference>
<dbReference type="Gene3D" id="2.60.120.200">
    <property type="match status" value="1"/>
</dbReference>
<feature type="region of interest" description="Disordered" evidence="9">
    <location>
        <begin position="540"/>
        <end position="560"/>
    </location>
</feature>
<reference evidence="12" key="2">
    <citation type="submission" date="2020-05" db="UniProtKB">
        <authorList>
            <consortium name="EnsemblMetazoa"/>
        </authorList>
    </citation>
    <scope>IDENTIFICATION</scope>
    <source>
        <strain evidence="12">WRAIR2</strain>
    </source>
</reference>
<dbReference type="Pfam" id="PF00337">
    <property type="entry name" value="Gal-bind_lectin"/>
    <property type="match status" value="1"/>
</dbReference>
<reference evidence="13" key="1">
    <citation type="submission" date="2013-03" db="EMBL/GenBank/DDBJ databases">
        <title>The Genome Sequence of Anopheles dirus WRAIR2.</title>
        <authorList>
            <consortium name="The Broad Institute Genomics Platform"/>
            <person name="Neafsey D.E."/>
            <person name="Walton C."/>
            <person name="Walker B."/>
            <person name="Young S.K."/>
            <person name="Zeng Q."/>
            <person name="Gargeya S."/>
            <person name="Fitzgerald M."/>
            <person name="Haas B."/>
            <person name="Abouelleil A."/>
            <person name="Allen A.W."/>
            <person name="Alvarado L."/>
            <person name="Arachchi H.M."/>
            <person name="Berlin A.M."/>
            <person name="Chapman S.B."/>
            <person name="Gainer-Dewar J."/>
            <person name="Goldberg J."/>
            <person name="Griggs A."/>
            <person name="Gujja S."/>
            <person name="Hansen M."/>
            <person name="Howarth C."/>
            <person name="Imamovic A."/>
            <person name="Ireland A."/>
            <person name="Larimer J."/>
            <person name="McCowan C."/>
            <person name="Murphy C."/>
            <person name="Pearson M."/>
            <person name="Poon T.W."/>
            <person name="Priest M."/>
            <person name="Roberts A."/>
            <person name="Saif S."/>
            <person name="Shea T."/>
            <person name="Sisk P."/>
            <person name="Sykes S."/>
            <person name="Wortman J."/>
            <person name="Nusbaum C."/>
            <person name="Birren B."/>
        </authorList>
    </citation>
    <scope>NUCLEOTIDE SEQUENCE [LARGE SCALE GENOMIC DNA]</scope>
    <source>
        <strain evidence="13">WRAIR2</strain>
    </source>
</reference>
<dbReference type="PROSITE" id="PS50297">
    <property type="entry name" value="ANK_REP_REGION"/>
    <property type="match status" value="1"/>
</dbReference>
<dbReference type="EnsemblMetazoa" id="ADIR001664-RA">
    <property type="protein sequence ID" value="ADIR001664-PA"/>
    <property type="gene ID" value="ADIR001664"/>
</dbReference>
<feature type="domain" description="Galectin" evidence="11">
    <location>
        <begin position="814"/>
        <end position="955"/>
    </location>
</feature>
<dbReference type="CDD" id="cd23020">
    <property type="entry name" value="zf-HIT"/>
    <property type="match status" value="1"/>
</dbReference>
<evidence type="ECO:0000256" key="6">
    <source>
        <dbReference type="ARBA" id="ARBA00022833"/>
    </source>
</evidence>
<dbReference type="PROSITE" id="PS50865">
    <property type="entry name" value="ZF_MYND_2"/>
    <property type="match status" value="1"/>
</dbReference>
<dbReference type="Pfam" id="PF06462">
    <property type="entry name" value="Hyd_WA"/>
    <property type="match status" value="6"/>
</dbReference>
<evidence type="ECO:0000313" key="12">
    <source>
        <dbReference type="EnsemblMetazoa" id="ADIR001664-PA"/>
    </source>
</evidence>
<dbReference type="Pfam" id="PF01753">
    <property type="entry name" value="zf-MYND"/>
    <property type="match status" value="1"/>
</dbReference>
<dbReference type="Gene3D" id="1.25.40.20">
    <property type="entry name" value="Ankyrin repeat-containing domain"/>
    <property type="match status" value="1"/>
</dbReference>
<dbReference type="InterPro" id="IPR010482">
    <property type="entry name" value="TECPR1-like_DysF"/>
</dbReference>
<evidence type="ECO:0000259" key="10">
    <source>
        <dbReference type="PROSITE" id="PS50865"/>
    </source>
</evidence>
<protein>
    <recommendedName>
        <fullName evidence="14">Galectin domain-containing protein</fullName>
    </recommendedName>
</protein>
<dbReference type="InterPro" id="IPR051513">
    <property type="entry name" value="Tectonin_beta-prop"/>
</dbReference>
<feature type="region of interest" description="Disordered" evidence="9">
    <location>
        <begin position="430"/>
        <end position="462"/>
    </location>
</feature>
<proteinExistence type="inferred from homology"/>
<keyword evidence="2" id="KW-0479">Metal-binding</keyword>
<feature type="region of interest" description="Disordered" evidence="9">
    <location>
        <begin position="394"/>
        <end position="414"/>
    </location>
</feature>
<dbReference type="InterPro" id="IPR013320">
    <property type="entry name" value="ConA-like_dom_sf"/>
</dbReference>
<evidence type="ECO:0000256" key="7">
    <source>
        <dbReference type="PROSITE-ProRule" id="PRU00023"/>
    </source>
</evidence>